<keyword evidence="2" id="KW-1185">Reference proteome</keyword>
<dbReference type="RefSeq" id="WP_183396157.1">
    <property type="nucleotide sequence ID" value="NZ_JACIDR010000005.1"/>
</dbReference>
<evidence type="ECO:0000313" key="2">
    <source>
        <dbReference type="Proteomes" id="UP000528964"/>
    </source>
</evidence>
<gene>
    <name evidence="1" type="ORF">GGR24_002991</name>
</gene>
<comment type="caution">
    <text evidence="1">The sequence shown here is derived from an EMBL/GenBank/DDBJ whole genome shotgun (WGS) entry which is preliminary data.</text>
</comment>
<evidence type="ECO:0008006" key="3">
    <source>
        <dbReference type="Google" id="ProtNLM"/>
    </source>
</evidence>
<dbReference type="AlphaFoldDB" id="A0A7W6D4S8"/>
<organism evidence="1 2">
    <name type="scientific">Hansschlegelia beijingensis</name>
    <dbReference type="NCBI Taxonomy" id="1133344"/>
    <lineage>
        <taxon>Bacteria</taxon>
        <taxon>Pseudomonadati</taxon>
        <taxon>Pseudomonadota</taxon>
        <taxon>Alphaproteobacteria</taxon>
        <taxon>Hyphomicrobiales</taxon>
        <taxon>Methylopilaceae</taxon>
        <taxon>Hansschlegelia</taxon>
    </lineage>
</organism>
<accession>A0A7W6D4S8</accession>
<evidence type="ECO:0000313" key="1">
    <source>
        <dbReference type="EMBL" id="MBB3974310.1"/>
    </source>
</evidence>
<dbReference type="EMBL" id="JACIDR010000005">
    <property type="protein sequence ID" value="MBB3974310.1"/>
    <property type="molecule type" value="Genomic_DNA"/>
</dbReference>
<name>A0A7W6D4S8_9HYPH</name>
<dbReference type="Pfam" id="PF12096">
    <property type="entry name" value="DUF3572"/>
    <property type="match status" value="1"/>
</dbReference>
<dbReference type="Proteomes" id="UP000528964">
    <property type="component" value="Unassembled WGS sequence"/>
</dbReference>
<reference evidence="1 2" key="1">
    <citation type="submission" date="2020-08" db="EMBL/GenBank/DDBJ databases">
        <title>Genomic Encyclopedia of Type Strains, Phase IV (KMG-IV): sequencing the most valuable type-strain genomes for metagenomic binning, comparative biology and taxonomic classification.</title>
        <authorList>
            <person name="Goeker M."/>
        </authorList>
    </citation>
    <scope>NUCLEOTIDE SEQUENCE [LARGE SCALE GENOMIC DNA]</scope>
    <source>
        <strain evidence="1 2">DSM 25481</strain>
    </source>
</reference>
<sequence length="96" mass="10614">MLKRRPEMPPAEAIGAKALSFLAGDMERLGRFLALSGLEPRTIRDAARDTSFLPAVLDYVLGDERLLFEFVEAEGLPPEAVSRARRELAPEQSSDD</sequence>
<protein>
    <recommendedName>
        <fullName evidence="3">DUF3572 family protein</fullName>
    </recommendedName>
</protein>
<proteinExistence type="predicted"/>
<dbReference type="InterPro" id="IPR021955">
    <property type="entry name" value="DUF3572"/>
</dbReference>